<geneLocation type="plasmid" evidence="6">
    <name>pDson03</name>
</geneLocation>
<dbReference type="InterPro" id="IPR036390">
    <property type="entry name" value="WH_DNA-bd_sf"/>
</dbReference>
<keyword evidence="2" id="KW-0805">Transcription regulation</keyword>
<sequence length="305" mass="33357">MLAGPTLIQLRAFVAAADAGSFGRAAFLLDMSPSSLSESVQALERQCGQALFRRSSVGLTLTALGERALGHARLSLQHSEDFGLVLTEGRALAGSLKVATYRSLGIHLLPPILALLRQQHPDLQVHLLDGTSGASKERLVQDGQADLAFQELPAQTPLRRLPLLQDDHVVVVAPGQARATLGWRDLSAQPVLVSPSQHACNQRLYEHLHRHLPKETRVQEIEEDEVMVSMVRHGLGVAIMPRLAVLNIDLKVRSLPTPLTRQLGLLLNASRADLPHLQAFIRAVRQYQQTKSFAALQHTLRHGLG</sequence>
<protein>
    <submittedName>
        <fullName evidence="6">LysR family transcriptional regulator</fullName>
    </submittedName>
</protein>
<dbReference type="EMBL" id="CP158298">
    <property type="protein sequence ID" value="XBV84084.1"/>
    <property type="molecule type" value="Genomic_DNA"/>
</dbReference>
<evidence type="ECO:0000256" key="1">
    <source>
        <dbReference type="ARBA" id="ARBA00009437"/>
    </source>
</evidence>
<dbReference type="Gene3D" id="1.10.10.10">
    <property type="entry name" value="Winged helix-like DNA-binding domain superfamily/Winged helix DNA-binding domain"/>
    <property type="match status" value="1"/>
</dbReference>
<dbReference type="SUPFAM" id="SSF46785">
    <property type="entry name" value="Winged helix' DNA-binding domain"/>
    <property type="match status" value="1"/>
</dbReference>
<keyword evidence="3" id="KW-0238">DNA-binding</keyword>
<evidence type="ECO:0000256" key="3">
    <source>
        <dbReference type="ARBA" id="ARBA00023125"/>
    </source>
</evidence>
<evidence type="ECO:0000313" key="6">
    <source>
        <dbReference type="EMBL" id="XBV84084.1"/>
    </source>
</evidence>
<dbReference type="InterPro" id="IPR036388">
    <property type="entry name" value="WH-like_DNA-bd_sf"/>
</dbReference>
<dbReference type="AlphaFoldDB" id="A0AAU7U7L5"/>
<evidence type="ECO:0000256" key="4">
    <source>
        <dbReference type="ARBA" id="ARBA00023163"/>
    </source>
</evidence>
<dbReference type="GO" id="GO:0003700">
    <property type="term" value="F:DNA-binding transcription factor activity"/>
    <property type="evidence" value="ECO:0007669"/>
    <property type="project" value="InterPro"/>
</dbReference>
<evidence type="ECO:0000259" key="5">
    <source>
        <dbReference type="PROSITE" id="PS50931"/>
    </source>
</evidence>
<dbReference type="KEGG" id="dsc:ABOD76_05185"/>
<dbReference type="Pfam" id="PF03466">
    <property type="entry name" value="LysR_substrate"/>
    <property type="match status" value="1"/>
</dbReference>
<dbReference type="RefSeq" id="WP_350242097.1">
    <property type="nucleotide sequence ID" value="NZ_CP158298.1"/>
</dbReference>
<feature type="domain" description="HTH lysR-type" evidence="5">
    <location>
        <begin position="5"/>
        <end position="62"/>
    </location>
</feature>
<accession>A0AAU7U7L5</accession>
<keyword evidence="4" id="KW-0804">Transcription</keyword>
<comment type="similarity">
    <text evidence="1">Belongs to the LysR transcriptional regulatory family.</text>
</comment>
<dbReference type="SUPFAM" id="SSF53850">
    <property type="entry name" value="Periplasmic binding protein-like II"/>
    <property type="match status" value="1"/>
</dbReference>
<dbReference type="InterPro" id="IPR005119">
    <property type="entry name" value="LysR_subst-bd"/>
</dbReference>
<dbReference type="PROSITE" id="PS50931">
    <property type="entry name" value="HTH_LYSR"/>
    <property type="match status" value="1"/>
</dbReference>
<dbReference type="InterPro" id="IPR000847">
    <property type="entry name" value="LysR_HTH_N"/>
</dbReference>
<reference evidence="6" key="1">
    <citation type="submission" date="2024-06" db="EMBL/GenBank/DDBJ databases">
        <title>Draft Genome Sequence of Deinococcus sonorensis Type Strain KR-87, a Biofilm Producing Representative of the Genus Deinococcus.</title>
        <authorList>
            <person name="Boren L.S."/>
            <person name="Grosso R.A."/>
            <person name="Hugenberg-Cox A.N."/>
            <person name="Hill J.T.E."/>
            <person name="Albert C.M."/>
            <person name="Tuohy J.M."/>
        </authorList>
    </citation>
    <scope>NUCLEOTIDE SEQUENCE</scope>
    <source>
        <strain evidence="6">KR-87</strain>
        <plasmid evidence="6">pDson03</plasmid>
    </source>
</reference>
<evidence type="ECO:0000256" key="2">
    <source>
        <dbReference type="ARBA" id="ARBA00023015"/>
    </source>
</evidence>
<proteinExistence type="inferred from homology"/>
<dbReference type="GO" id="GO:0032993">
    <property type="term" value="C:protein-DNA complex"/>
    <property type="evidence" value="ECO:0007669"/>
    <property type="project" value="TreeGrafter"/>
</dbReference>
<gene>
    <name evidence="6" type="ORF">ABOD76_05185</name>
</gene>
<dbReference type="CDD" id="cd05466">
    <property type="entry name" value="PBP2_LTTR_substrate"/>
    <property type="match status" value="1"/>
</dbReference>
<dbReference type="Pfam" id="PF00126">
    <property type="entry name" value="HTH_1"/>
    <property type="match status" value="1"/>
</dbReference>
<name>A0AAU7U7L5_9DEIO</name>
<dbReference type="PANTHER" id="PTHR30346">
    <property type="entry name" value="TRANSCRIPTIONAL DUAL REGULATOR HCAR-RELATED"/>
    <property type="match status" value="1"/>
</dbReference>
<dbReference type="PANTHER" id="PTHR30346:SF0">
    <property type="entry name" value="HCA OPERON TRANSCRIPTIONAL ACTIVATOR HCAR"/>
    <property type="match status" value="1"/>
</dbReference>
<organism evidence="6">
    <name type="scientific">Deinococcus sonorensis KR-87</name>
    <dbReference type="NCBI Taxonomy" id="694439"/>
    <lineage>
        <taxon>Bacteria</taxon>
        <taxon>Thermotogati</taxon>
        <taxon>Deinococcota</taxon>
        <taxon>Deinococci</taxon>
        <taxon>Deinococcales</taxon>
        <taxon>Deinococcaceae</taxon>
        <taxon>Deinococcus</taxon>
    </lineage>
</organism>
<dbReference type="Gene3D" id="3.40.190.290">
    <property type="match status" value="1"/>
</dbReference>
<keyword evidence="6" id="KW-0614">Plasmid</keyword>
<dbReference type="GO" id="GO:0003677">
    <property type="term" value="F:DNA binding"/>
    <property type="evidence" value="ECO:0007669"/>
    <property type="project" value="UniProtKB-KW"/>
</dbReference>